<gene>
    <name evidence="3" type="ORF">GYA93_13350</name>
</gene>
<sequence length="472" mass="52064">MADTPSEDEIRQQFEALIAGLDRDATTDAVRSMVDRPGPRTLRPPRPHLRKPPLPHPVLLRVRIDLDDARPAIWRSLDIRSDVRLDVVHRAIQTSFAWLDYHLHQFSLGGAAFRRDTELFLCPFDVDEGDEEGTPATDVRLDETLHEPGDTLHYVYDYGDDWQLTLRLEEVLPLPADAPAVRCVDGRRAAPPEDCGHLTDADQLAEVLDDPAHFDVDEVNAVFDDPINRIATAGIDPRLHRLLYRLQAQPDSDDLVARAERLLAVPEPMAAAALAEGLHPILWFLDHAGDDGFVLTASGYLKPVDVGPACAVVPSMEGWIGARTRESDCAPLQNFRELLQKLGLLRKYKGRLVRTRRGTALMNDPAGLVEYLGERLVPTDASGFDVDSSMLLLFFAATSEDGVLPLERIAELLTALDWRVGGGEPVRSYNLYGPVHNLLVNVSEPRSSRDPVTLGAVAAAIARSALTGQRPG</sequence>
<dbReference type="SUPFAM" id="SSF159941">
    <property type="entry name" value="MM3350-like"/>
    <property type="match status" value="1"/>
</dbReference>
<feature type="region of interest" description="Disordered" evidence="1">
    <location>
        <begin position="34"/>
        <end position="54"/>
    </location>
</feature>
<dbReference type="Proteomes" id="UP000466307">
    <property type="component" value="Unassembled WGS sequence"/>
</dbReference>
<dbReference type="PANTHER" id="PTHR41878:SF1">
    <property type="entry name" value="TNPR PROTEIN"/>
    <property type="match status" value="1"/>
</dbReference>
<dbReference type="Gene3D" id="3.10.290.30">
    <property type="entry name" value="MM3350-like"/>
    <property type="match status" value="1"/>
</dbReference>
<reference evidence="3 4" key="1">
    <citation type="submission" date="2020-01" db="EMBL/GenBank/DDBJ databases">
        <title>Investigation of new actinobacteria for the biodesulphurisation of diesel fuel.</title>
        <authorList>
            <person name="Athi Narayanan S.M."/>
        </authorList>
    </citation>
    <scope>NUCLEOTIDE SEQUENCE [LARGE SCALE GENOMIC DNA]</scope>
    <source>
        <strain evidence="3 4">213E</strain>
    </source>
</reference>
<dbReference type="AlphaFoldDB" id="A0A7K3LSP0"/>
<proteinExistence type="predicted"/>
<evidence type="ECO:0000313" key="3">
    <source>
        <dbReference type="EMBL" id="NDK90557.1"/>
    </source>
</evidence>
<name>A0A7K3LSP0_9ACTN</name>
<dbReference type="PANTHER" id="PTHR41878">
    <property type="entry name" value="LEXA REPRESSOR-RELATED"/>
    <property type="match status" value="1"/>
</dbReference>
<dbReference type="EMBL" id="JAADZU010000041">
    <property type="protein sequence ID" value="NDK90557.1"/>
    <property type="molecule type" value="Genomic_DNA"/>
</dbReference>
<organism evidence="3 4">
    <name type="scientific">Gordonia desulfuricans</name>
    <dbReference type="NCBI Taxonomy" id="89051"/>
    <lineage>
        <taxon>Bacteria</taxon>
        <taxon>Bacillati</taxon>
        <taxon>Actinomycetota</taxon>
        <taxon>Actinomycetes</taxon>
        <taxon>Mycobacteriales</taxon>
        <taxon>Gordoniaceae</taxon>
        <taxon>Gordonia</taxon>
    </lineage>
</organism>
<feature type="domain" description="Plasmid pRiA4b Orf3-like" evidence="2">
    <location>
        <begin position="60"/>
        <end position="223"/>
    </location>
</feature>
<dbReference type="InterPro" id="IPR024047">
    <property type="entry name" value="MM3350-like_sf"/>
</dbReference>
<comment type="caution">
    <text evidence="3">The sequence shown here is derived from an EMBL/GenBank/DDBJ whole genome shotgun (WGS) entry which is preliminary data.</text>
</comment>
<dbReference type="Pfam" id="PF07929">
    <property type="entry name" value="PRiA4_ORF3"/>
    <property type="match status" value="1"/>
</dbReference>
<dbReference type="RefSeq" id="WP_020791803.1">
    <property type="nucleotide sequence ID" value="NZ_JAADZU010000041.1"/>
</dbReference>
<keyword evidence="4" id="KW-1185">Reference proteome</keyword>
<evidence type="ECO:0000256" key="1">
    <source>
        <dbReference type="SAM" id="MobiDB-lite"/>
    </source>
</evidence>
<dbReference type="InterPro" id="IPR012912">
    <property type="entry name" value="Plasmid_pRiA4b_Orf3-like"/>
</dbReference>
<evidence type="ECO:0000259" key="2">
    <source>
        <dbReference type="Pfam" id="PF07929"/>
    </source>
</evidence>
<feature type="compositionally biased region" description="Basic residues" evidence="1">
    <location>
        <begin position="43"/>
        <end position="53"/>
    </location>
</feature>
<accession>A0A7K3LSP0</accession>
<protein>
    <submittedName>
        <fullName evidence="3">Plasmid pRiA4b ORF-3 family protein</fullName>
    </submittedName>
</protein>
<evidence type="ECO:0000313" key="4">
    <source>
        <dbReference type="Proteomes" id="UP000466307"/>
    </source>
</evidence>